<proteinExistence type="predicted"/>
<feature type="compositionally biased region" description="Polar residues" evidence="1">
    <location>
        <begin position="48"/>
        <end position="58"/>
    </location>
</feature>
<dbReference type="EMBL" id="LR796276">
    <property type="protein sequence ID" value="CAB4133844.1"/>
    <property type="molecule type" value="Genomic_DNA"/>
</dbReference>
<name>A0A6J5L128_9CAUD</name>
<evidence type="ECO:0000256" key="1">
    <source>
        <dbReference type="SAM" id="MobiDB-lite"/>
    </source>
</evidence>
<evidence type="ECO:0000313" key="2">
    <source>
        <dbReference type="EMBL" id="CAB4126977.1"/>
    </source>
</evidence>
<protein>
    <submittedName>
        <fullName evidence="2">Uncharacterized protein</fullName>
    </submittedName>
</protein>
<accession>A0A6J5L128</accession>
<reference evidence="2" key="1">
    <citation type="submission" date="2020-04" db="EMBL/GenBank/DDBJ databases">
        <authorList>
            <person name="Chiriac C."/>
            <person name="Salcher M."/>
            <person name="Ghai R."/>
            <person name="Kavagutti S V."/>
        </authorList>
    </citation>
    <scope>NUCLEOTIDE SEQUENCE</scope>
</reference>
<feature type="compositionally biased region" description="Basic residues" evidence="1">
    <location>
        <begin position="59"/>
        <end position="69"/>
    </location>
</feature>
<organism evidence="2">
    <name type="scientific">uncultured Caudovirales phage</name>
    <dbReference type="NCBI Taxonomy" id="2100421"/>
    <lineage>
        <taxon>Viruses</taxon>
        <taxon>Duplodnaviria</taxon>
        <taxon>Heunggongvirae</taxon>
        <taxon>Uroviricota</taxon>
        <taxon>Caudoviricetes</taxon>
        <taxon>Peduoviridae</taxon>
        <taxon>Maltschvirus</taxon>
        <taxon>Maltschvirus maltsch</taxon>
    </lineage>
</organism>
<evidence type="ECO:0000313" key="3">
    <source>
        <dbReference type="EMBL" id="CAB4133844.1"/>
    </source>
</evidence>
<sequence>MNNTKKIIRVLTSQIKVASVKLPQITEKTPIIQDNNQSIHNGVINEANIESNLRGQSQPKKRGRPKKLT</sequence>
<feature type="region of interest" description="Disordered" evidence="1">
    <location>
        <begin position="47"/>
        <end position="69"/>
    </location>
</feature>
<dbReference type="EMBL" id="LR796202">
    <property type="protein sequence ID" value="CAB4126977.1"/>
    <property type="molecule type" value="Genomic_DNA"/>
</dbReference>
<gene>
    <name evidence="3" type="ORF">UFOVP262_44</name>
    <name evidence="2" type="ORF">UFOVP90_49</name>
</gene>